<comment type="caution">
    <text evidence="6">The sequence shown here is derived from an EMBL/GenBank/DDBJ whole genome shotgun (WGS) entry which is preliminary data.</text>
</comment>
<dbReference type="SUPFAM" id="SSF53448">
    <property type="entry name" value="Nucleotide-diphospho-sugar transferases"/>
    <property type="match status" value="1"/>
</dbReference>
<proteinExistence type="inferred from homology"/>
<protein>
    <submittedName>
        <fullName evidence="6">Glycosyltransferase family 2 protein</fullName>
    </submittedName>
</protein>
<sequence length="305" mass="33531">MRPEEHDNRSAVVNHRPVFAVVVTFNPNLEDLSRCLQAVSGEVDRIALVDNGSTNREALHELLQLNAWPVEFIGLEQNNGIASALNVGLSRALDAGAVSALLLDQDSVVMPSTVERLRSHCMNGVALCAPRISDRNNDNITQTYNAGVSDVNYCINSGSLLLIDAWQTVSGYDEGMFIDFVDFDFCLRLRLAGYRIVKDDSVVLSHTIGQQSRHGGVVAYNHSAFRLRHMARDMLYYAAKHRNSPQDLRVARRSTGGTLLVIAKKVAVVIIFESSKLEKTAALLSGTWSGLKRHGWGRARGGFVA</sequence>
<evidence type="ECO:0000256" key="4">
    <source>
        <dbReference type="ARBA" id="ARBA00022679"/>
    </source>
</evidence>
<evidence type="ECO:0000259" key="5">
    <source>
        <dbReference type="Pfam" id="PF00535"/>
    </source>
</evidence>
<name>A0ABW3G766_9NOCA</name>
<dbReference type="PANTHER" id="PTHR43179:SF12">
    <property type="entry name" value="GALACTOFURANOSYLTRANSFERASE GLFT2"/>
    <property type="match status" value="1"/>
</dbReference>
<comment type="similarity">
    <text evidence="2">Belongs to the glycosyltransferase 2 family.</text>
</comment>
<dbReference type="CDD" id="cd02526">
    <property type="entry name" value="GT2_RfbF_like"/>
    <property type="match status" value="1"/>
</dbReference>
<reference evidence="7" key="1">
    <citation type="journal article" date="2019" name="Int. J. Syst. Evol. Microbiol.">
        <title>The Global Catalogue of Microorganisms (GCM) 10K type strain sequencing project: providing services to taxonomists for standard genome sequencing and annotation.</title>
        <authorList>
            <consortium name="The Broad Institute Genomics Platform"/>
            <consortium name="The Broad Institute Genome Sequencing Center for Infectious Disease"/>
            <person name="Wu L."/>
            <person name="Ma J."/>
        </authorList>
    </citation>
    <scope>NUCLEOTIDE SEQUENCE [LARGE SCALE GENOMIC DNA]</scope>
    <source>
        <strain evidence="7">CCUG 50873</strain>
    </source>
</reference>
<dbReference type="PANTHER" id="PTHR43179">
    <property type="entry name" value="RHAMNOSYLTRANSFERASE WBBL"/>
    <property type="match status" value="1"/>
</dbReference>
<dbReference type="Proteomes" id="UP001597068">
    <property type="component" value="Unassembled WGS sequence"/>
</dbReference>
<dbReference type="RefSeq" id="WP_253647293.1">
    <property type="nucleotide sequence ID" value="NZ_BAAAMO010000002.1"/>
</dbReference>
<evidence type="ECO:0000313" key="6">
    <source>
        <dbReference type="EMBL" id="MFD0924695.1"/>
    </source>
</evidence>
<dbReference type="Gene3D" id="3.90.550.10">
    <property type="entry name" value="Spore Coat Polysaccharide Biosynthesis Protein SpsA, Chain A"/>
    <property type="match status" value="1"/>
</dbReference>
<comment type="pathway">
    <text evidence="1">Cell wall biogenesis; cell wall polysaccharide biosynthesis.</text>
</comment>
<keyword evidence="7" id="KW-1185">Reference proteome</keyword>
<evidence type="ECO:0000256" key="3">
    <source>
        <dbReference type="ARBA" id="ARBA00022676"/>
    </source>
</evidence>
<keyword evidence="4" id="KW-0808">Transferase</keyword>
<dbReference type="EMBL" id="JBHTIL010000001">
    <property type="protein sequence ID" value="MFD0924695.1"/>
    <property type="molecule type" value="Genomic_DNA"/>
</dbReference>
<organism evidence="6 7">
    <name type="scientific">Williamsia deligens</name>
    <dbReference type="NCBI Taxonomy" id="321325"/>
    <lineage>
        <taxon>Bacteria</taxon>
        <taxon>Bacillati</taxon>
        <taxon>Actinomycetota</taxon>
        <taxon>Actinomycetes</taxon>
        <taxon>Mycobacteriales</taxon>
        <taxon>Nocardiaceae</taxon>
        <taxon>Williamsia</taxon>
    </lineage>
</organism>
<evidence type="ECO:0000256" key="2">
    <source>
        <dbReference type="ARBA" id="ARBA00006739"/>
    </source>
</evidence>
<evidence type="ECO:0000313" key="7">
    <source>
        <dbReference type="Proteomes" id="UP001597068"/>
    </source>
</evidence>
<gene>
    <name evidence="6" type="ORF">ACFQ04_03000</name>
</gene>
<keyword evidence="3" id="KW-0328">Glycosyltransferase</keyword>
<feature type="domain" description="Glycosyltransferase 2-like" evidence="5">
    <location>
        <begin position="21"/>
        <end position="145"/>
    </location>
</feature>
<dbReference type="InterPro" id="IPR029044">
    <property type="entry name" value="Nucleotide-diphossugar_trans"/>
</dbReference>
<evidence type="ECO:0000256" key="1">
    <source>
        <dbReference type="ARBA" id="ARBA00004776"/>
    </source>
</evidence>
<dbReference type="InterPro" id="IPR001173">
    <property type="entry name" value="Glyco_trans_2-like"/>
</dbReference>
<accession>A0ABW3G766</accession>
<dbReference type="Pfam" id="PF00535">
    <property type="entry name" value="Glycos_transf_2"/>
    <property type="match status" value="1"/>
</dbReference>